<dbReference type="SUPFAM" id="SSF110997">
    <property type="entry name" value="Sporulation related repeat"/>
    <property type="match status" value="1"/>
</dbReference>
<dbReference type="PROSITE" id="PS51724">
    <property type="entry name" value="SPOR"/>
    <property type="match status" value="1"/>
</dbReference>
<evidence type="ECO:0000256" key="1">
    <source>
        <dbReference type="ARBA" id="ARBA00022729"/>
    </source>
</evidence>
<dbReference type="EMBL" id="PTJC01000006">
    <property type="protein sequence ID" value="PPK86495.1"/>
    <property type="molecule type" value="Genomic_DNA"/>
</dbReference>
<evidence type="ECO:0000256" key="2">
    <source>
        <dbReference type="ARBA" id="ARBA00023239"/>
    </source>
</evidence>
<dbReference type="SUPFAM" id="SSF50685">
    <property type="entry name" value="Barwin-like endoglucanases"/>
    <property type="match status" value="1"/>
</dbReference>
<dbReference type="InterPro" id="IPR034718">
    <property type="entry name" value="RlpA"/>
</dbReference>
<dbReference type="InterPro" id="IPR036908">
    <property type="entry name" value="RlpA-like_sf"/>
</dbReference>
<accession>A0A2S6I5R3</accession>
<dbReference type="CDD" id="cd22268">
    <property type="entry name" value="DPBB_RlpA-like"/>
    <property type="match status" value="1"/>
</dbReference>
<comment type="caution">
    <text evidence="8">The sequence shown here is derived from an EMBL/GenBank/DDBJ whole genome shotgun (WGS) entry which is preliminary data.</text>
</comment>
<dbReference type="InterPro" id="IPR009009">
    <property type="entry name" value="RlpA-like_DPBB"/>
</dbReference>
<dbReference type="Pfam" id="PF03330">
    <property type="entry name" value="DPBB_1"/>
    <property type="match status" value="1"/>
</dbReference>
<protein>
    <recommendedName>
        <fullName evidence="4">Probable endolytic peptidoglycan transglycosylase RlpA</fullName>
        <ecNumber evidence="4">4.2.2.-</ecNumber>
    </recommendedName>
</protein>
<feature type="domain" description="SPOR" evidence="7">
    <location>
        <begin position="213"/>
        <end position="293"/>
    </location>
</feature>
<keyword evidence="1" id="KW-0732">Signal</keyword>
<evidence type="ECO:0000256" key="5">
    <source>
        <dbReference type="RuleBase" id="RU003495"/>
    </source>
</evidence>
<dbReference type="InterPro" id="IPR007730">
    <property type="entry name" value="SPOR-like_dom"/>
</dbReference>
<gene>
    <name evidence="4" type="primary">rlpA</name>
    <name evidence="8" type="ORF">CLV84_3424</name>
</gene>
<dbReference type="OrthoDB" id="9779128at2"/>
<dbReference type="Pfam" id="PF05036">
    <property type="entry name" value="SPOR"/>
    <property type="match status" value="1"/>
</dbReference>
<dbReference type="GO" id="GO:0000270">
    <property type="term" value="P:peptidoglycan metabolic process"/>
    <property type="evidence" value="ECO:0007669"/>
    <property type="project" value="UniProtKB-UniRule"/>
</dbReference>
<dbReference type="AlphaFoldDB" id="A0A2S6I5R3"/>
<name>A0A2S6I5R3_9BACT</name>
<dbReference type="PANTHER" id="PTHR34183">
    <property type="entry name" value="ENDOLYTIC PEPTIDOGLYCAN TRANSGLYCOSYLASE RLPA"/>
    <property type="match status" value="1"/>
</dbReference>
<dbReference type="Proteomes" id="UP000237662">
    <property type="component" value="Unassembled WGS sequence"/>
</dbReference>
<dbReference type="PANTHER" id="PTHR34183:SF8">
    <property type="entry name" value="ENDOLYTIC PEPTIDOGLYCAN TRANSGLYCOSYLASE RLPA-RELATED"/>
    <property type="match status" value="1"/>
</dbReference>
<feature type="compositionally biased region" description="Low complexity" evidence="6">
    <location>
        <begin position="176"/>
        <end position="193"/>
    </location>
</feature>
<evidence type="ECO:0000259" key="7">
    <source>
        <dbReference type="PROSITE" id="PS51724"/>
    </source>
</evidence>
<dbReference type="EC" id="4.2.2.-" evidence="4"/>
<keyword evidence="9" id="KW-1185">Reference proteome</keyword>
<keyword evidence="3 4" id="KW-0961">Cell wall biogenesis/degradation</keyword>
<comment type="similarity">
    <text evidence="4 5">Belongs to the RlpA family.</text>
</comment>
<evidence type="ECO:0000313" key="9">
    <source>
        <dbReference type="Proteomes" id="UP000237662"/>
    </source>
</evidence>
<dbReference type="GO" id="GO:0008932">
    <property type="term" value="F:lytic endotransglycosylase activity"/>
    <property type="evidence" value="ECO:0007669"/>
    <property type="project" value="UniProtKB-UniRule"/>
</dbReference>
<dbReference type="InterPro" id="IPR012997">
    <property type="entry name" value="RplA"/>
</dbReference>
<keyword evidence="2 4" id="KW-0456">Lyase</keyword>
<dbReference type="NCBIfam" id="TIGR00413">
    <property type="entry name" value="rlpA"/>
    <property type="match status" value="1"/>
</dbReference>
<sequence>MTYPTYPPPRRLLLGWLLLLLSCALNGQLVGDRQNGLASYYSPEYDGAETAYGVIYDRTELVAAHKTYPLNSTVRVTNENNGKSVVVRIVDKGPFIRGRIVELSERAADELGMLGERTVPVELQLLATPDQRPLDQATPPPVPPASEVVSAPAPRRPEPLQEEAVVPEPTPSPDVATPGFPAATPPSTSAAKGSGLGNRRDFGPGLYRVRLEGSDTGRFGVQVGSFKNLESAMDMIVNLQGRYFDEILLHKESASAAFNYRVILGTFADKDSAKHYAASLKQRYGINGFTIDLPR</sequence>
<dbReference type="HAMAP" id="MF_02071">
    <property type="entry name" value="RlpA"/>
    <property type="match status" value="1"/>
</dbReference>
<comment type="function">
    <text evidence="4">Lytic transglycosylase with a strong preference for naked glycan strands that lack stem peptides.</text>
</comment>
<reference evidence="8 9" key="1">
    <citation type="submission" date="2018-02" db="EMBL/GenBank/DDBJ databases">
        <title>Genomic Encyclopedia of Archaeal and Bacterial Type Strains, Phase II (KMG-II): from individual species to whole genera.</title>
        <authorList>
            <person name="Goeker M."/>
        </authorList>
    </citation>
    <scope>NUCLEOTIDE SEQUENCE [LARGE SCALE GENOMIC DNA]</scope>
    <source>
        <strain evidence="8 9">DSM 29526</strain>
    </source>
</reference>
<dbReference type="InterPro" id="IPR036680">
    <property type="entry name" value="SPOR-like_sf"/>
</dbReference>
<keyword evidence="8" id="KW-0449">Lipoprotein</keyword>
<proteinExistence type="inferred from homology"/>
<dbReference type="Gene3D" id="2.40.40.10">
    <property type="entry name" value="RlpA-like domain"/>
    <property type="match status" value="1"/>
</dbReference>
<dbReference type="RefSeq" id="WP_104420924.1">
    <property type="nucleotide sequence ID" value="NZ_PTJC01000006.1"/>
</dbReference>
<feature type="region of interest" description="Disordered" evidence="6">
    <location>
        <begin position="131"/>
        <end position="199"/>
    </location>
</feature>
<dbReference type="Gene3D" id="3.30.70.1070">
    <property type="entry name" value="Sporulation related repeat"/>
    <property type="match status" value="1"/>
</dbReference>
<evidence type="ECO:0000256" key="4">
    <source>
        <dbReference type="HAMAP-Rule" id="MF_02071"/>
    </source>
</evidence>
<organism evidence="8 9">
    <name type="scientific">Neolewinella xylanilytica</name>
    <dbReference type="NCBI Taxonomy" id="1514080"/>
    <lineage>
        <taxon>Bacteria</taxon>
        <taxon>Pseudomonadati</taxon>
        <taxon>Bacteroidota</taxon>
        <taxon>Saprospiria</taxon>
        <taxon>Saprospirales</taxon>
        <taxon>Lewinellaceae</taxon>
        <taxon>Neolewinella</taxon>
    </lineage>
</organism>
<dbReference type="GO" id="GO:0071555">
    <property type="term" value="P:cell wall organization"/>
    <property type="evidence" value="ECO:0007669"/>
    <property type="project" value="UniProtKB-KW"/>
</dbReference>
<dbReference type="GO" id="GO:0042834">
    <property type="term" value="F:peptidoglycan binding"/>
    <property type="evidence" value="ECO:0007669"/>
    <property type="project" value="InterPro"/>
</dbReference>
<evidence type="ECO:0000256" key="3">
    <source>
        <dbReference type="ARBA" id="ARBA00023316"/>
    </source>
</evidence>
<evidence type="ECO:0000256" key="6">
    <source>
        <dbReference type="SAM" id="MobiDB-lite"/>
    </source>
</evidence>
<evidence type="ECO:0000313" key="8">
    <source>
        <dbReference type="EMBL" id="PPK86495.1"/>
    </source>
</evidence>